<dbReference type="Proteomes" id="UP000663844">
    <property type="component" value="Unassembled WGS sequence"/>
</dbReference>
<feature type="non-terminal residue" evidence="1">
    <location>
        <position position="1"/>
    </location>
</feature>
<protein>
    <submittedName>
        <fullName evidence="1">Uncharacterized protein</fullName>
    </submittedName>
</protein>
<proteinExistence type="predicted"/>
<sequence>SNIPLLTSTFPSIIPPPTTSDQELFLGSLARQLNEQTWQQLHSIFANLNSHTLSTSSTDSQEQIIK</sequence>
<dbReference type="EMBL" id="CAJOAZ010012724">
    <property type="protein sequence ID" value="CAF4256712.1"/>
    <property type="molecule type" value="Genomic_DNA"/>
</dbReference>
<organism evidence="1 2">
    <name type="scientific">Adineta steineri</name>
    <dbReference type="NCBI Taxonomy" id="433720"/>
    <lineage>
        <taxon>Eukaryota</taxon>
        <taxon>Metazoa</taxon>
        <taxon>Spiralia</taxon>
        <taxon>Gnathifera</taxon>
        <taxon>Rotifera</taxon>
        <taxon>Eurotatoria</taxon>
        <taxon>Bdelloidea</taxon>
        <taxon>Adinetida</taxon>
        <taxon>Adinetidae</taxon>
        <taxon>Adineta</taxon>
    </lineage>
</organism>
<comment type="caution">
    <text evidence="1">The sequence shown here is derived from an EMBL/GenBank/DDBJ whole genome shotgun (WGS) entry which is preliminary data.</text>
</comment>
<reference evidence="1" key="1">
    <citation type="submission" date="2021-02" db="EMBL/GenBank/DDBJ databases">
        <authorList>
            <person name="Nowell W R."/>
        </authorList>
    </citation>
    <scope>NUCLEOTIDE SEQUENCE</scope>
</reference>
<evidence type="ECO:0000313" key="2">
    <source>
        <dbReference type="Proteomes" id="UP000663844"/>
    </source>
</evidence>
<evidence type="ECO:0000313" key="1">
    <source>
        <dbReference type="EMBL" id="CAF4256712.1"/>
    </source>
</evidence>
<gene>
    <name evidence="1" type="ORF">OXD698_LOCUS43743</name>
</gene>
<name>A0A820F3H8_9BILA</name>
<dbReference type="AlphaFoldDB" id="A0A820F3H8"/>
<accession>A0A820F3H8</accession>